<dbReference type="InterPro" id="IPR029058">
    <property type="entry name" value="AB_hydrolase_fold"/>
</dbReference>
<organism evidence="7 8">
    <name type="scientific">Madurella fahalii</name>
    <dbReference type="NCBI Taxonomy" id="1157608"/>
    <lineage>
        <taxon>Eukaryota</taxon>
        <taxon>Fungi</taxon>
        <taxon>Dikarya</taxon>
        <taxon>Ascomycota</taxon>
        <taxon>Pezizomycotina</taxon>
        <taxon>Sordariomycetes</taxon>
        <taxon>Sordariomycetidae</taxon>
        <taxon>Sordariales</taxon>
        <taxon>Sordariales incertae sedis</taxon>
        <taxon>Madurella</taxon>
    </lineage>
</organism>
<protein>
    <recommendedName>
        <fullName evidence="9">DUF676 domain-containing protein</fullName>
    </recommendedName>
</protein>
<comment type="subcellular location">
    <subcellularLocation>
        <location evidence="2">Endoplasmic reticulum</location>
    </subcellularLocation>
    <subcellularLocation>
        <location evidence="3">Membrane</location>
    </subcellularLocation>
    <subcellularLocation>
        <location evidence="1">Mitochondrion</location>
    </subcellularLocation>
</comment>
<evidence type="ECO:0000256" key="6">
    <source>
        <dbReference type="ARBA" id="ARBA00023136"/>
    </source>
</evidence>
<reference evidence="7 8" key="1">
    <citation type="submission" date="2024-09" db="EMBL/GenBank/DDBJ databases">
        <title>Itraconazole resistance in Madurella fahalii resulting from another homologue of gene encoding cytochrome P450 14-alpha sterol demethylase (CYP51).</title>
        <authorList>
            <person name="Yoshioka I."/>
            <person name="Fahal A.H."/>
            <person name="Kaneko S."/>
            <person name="Yaguchi T."/>
        </authorList>
    </citation>
    <scope>NUCLEOTIDE SEQUENCE [LARGE SCALE GENOMIC DNA]</scope>
    <source>
        <strain evidence="7 8">IFM 68171</strain>
    </source>
</reference>
<evidence type="ECO:0000313" key="7">
    <source>
        <dbReference type="EMBL" id="GAB1317134.1"/>
    </source>
</evidence>
<keyword evidence="4" id="KW-0256">Endoplasmic reticulum</keyword>
<evidence type="ECO:0000256" key="5">
    <source>
        <dbReference type="ARBA" id="ARBA00023128"/>
    </source>
</evidence>
<evidence type="ECO:0000313" key="8">
    <source>
        <dbReference type="Proteomes" id="UP001628179"/>
    </source>
</evidence>
<accession>A0ABQ0GHB5</accession>
<gene>
    <name evidence="7" type="ORF">MFIFM68171_07344</name>
</gene>
<dbReference type="GeneID" id="98178087"/>
<keyword evidence="8" id="KW-1185">Reference proteome</keyword>
<dbReference type="PANTHER" id="PTHR48182:SF2">
    <property type="entry name" value="PROTEIN SERAC1"/>
    <property type="match status" value="1"/>
</dbReference>
<proteinExistence type="predicted"/>
<dbReference type="PANTHER" id="PTHR48182">
    <property type="entry name" value="PROTEIN SERAC1"/>
    <property type="match status" value="1"/>
</dbReference>
<dbReference type="SUPFAM" id="SSF53474">
    <property type="entry name" value="alpha/beta-Hydrolases"/>
    <property type="match status" value="1"/>
</dbReference>
<evidence type="ECO:0000256" key="2">
    <source>
        <dbReference type="ARBA" id="ARBA00004240"/>
    </source>
</evidence>
<evidence type="ECO:0000256" key="4">
    <source>
        <dbReference type="ARBA" id="ARBA00022824"/>
    </source>
</evidence>
<keyword evidence="6" id="KW-0472">Membrane</keyword>
<name>A0ABQ0GHB5_9PEZI</name>
<dbReference type="Gene3D" id="3.40.50.1820">
    <property type="entry name" value="alpha/beta hydrolase"/>
    <property type="match status" value="1"/>
</dbReference>
<keyword evidence="5" id="KW-0496">Mitochondrion</keyword>
<evidence type="ECO:0000256" key="3">
    <source>
        <dbReference type="ARBA" id="ARBA00004370"/>
    </source>
</evidence>
<dbReference type="InterPro" id="IPR052374">
    <property type="entry name" value="SERAC1"/>
</dbReference>
<dbReference type="Proteomes" id="UP001628179">
    <property type="component" value="Unassembled WGS sequence"/>
</dbReference>
<sequence length="420" mass="46418">MKRNRYMYQGPRYHGRAQVGPEPYDLVIVHGLNGDPIGSWTYTHAEDKDAEVEVCWPRDLLPKVQPRIRVLSFGYSGDIYENNSVAGIRGNAKALLVHLKLRREDLDASRPVIFLGHCLGGLIVKQAMCYANNMSQFEMIASATRGLLFFGTPHFGADKNQWLSIAEALGQVSAKAKGRPSTLVEAMTQNSRGLTDISEDFVQIAPKYTIKTMYETQPLATTGRLVVPMMSTRMFGHKEDEVPIDADHISMCQFSDESDTDFFMVWNFIRKATEIEVSCPVPAAAPRRGPEAEGTGQPIQANQTLRIGNILGQPVYIDAPMRQRPPSSVATARNGTTVLSSIMSSHELRLLPAPAGCNLDTEAQEVAVPLAPLAPTPQLLHKDTSVRVVTVECESESPVKQPRWISRVMAGIRHKGGQRR</sequence>
<dbReference type="RefSeq" id="XP_070918865.1">
    <property type="nucleotide sequence ID" value="XM_071062764.1"/>
</dbReference>
<evidence type="ECO:0008006" key="9">
    <source>
        <dbReference type="Google" id="ProtNLM"/>
    </source>
</evidence>
<comment type="caution">
    <text evidence="7">The sequence shown here is derived from an EMBL/GenBank/DDBJ whole genome shotgun (WGS) entry which is preliminary data.</text>
</comment>
<evidence type="ECO:0000256" key="1">
    <source>
        <dbReference type="ARBA" id="ARBA00004173"/>
    </source>
</evidence>
<dbReference type="EMBL" id="BAAFSV010000004">
    <property type="protein sequence ID" value="GAB1317134.1"/>
    <property type="molecule type" value="Genomic_DNA"/>
</dbReference>